<dbReference type="AlphaFoldDB" id="A0A381QDG0"/>
<protein>
    <recommendedName>
        <fullName evidence="4">Tetratricopeptide repeat protein</fullName>
    </recommendedName>
</protein>
<gene>
    <name evidence="3" type="ORF">METZ01_LOCUS29872</name>
</gene>
<proteinExistence type="predicted"/>
<keyword evidence="1" id="KW-0677">Repeat</keyword>
<dbReference type="SMART" id="SM00028">
    <property type="entry name" value="TPR"/>
    <property type="match status" value="9"/>
</dbReference>
<dbReference type="PANTHER" id="PTHR45586:SF1">
    <property type="entry name" value="LIPOPOLYSACCHARIDE ASSEMBLY PROTEIN B"/>
    <property type="match status" value="1"/>
</dbReference>
<dbReference type="Pfam" id="PF13432">
    <property type="entry name" value="TPR_16"/>
    <property type="match status" value="1"/>
</dbReference>
<organism evidence="3">
    <name type="scientific">marine metagenome</name>
    <dbReference type="NCBI Taxonomy" id="408172"/>
    <lineage>
        <taxon>unclassified sequences</taxon>
        <taxon>metagenomes</taxon>
        <taxon>ecological metagenomes</taxon>
    </lineage>
</organism>
<dbReference type="PROSITE" id="PS50005">
    <property type="entry name" value="TPR"/>
    <property type="match status" value="2"/>
</dbReference>
<reference evidence="3" key="1">
    <citation type="submission" date="2018-05" db="EMBL/GenBank/DDBJ databases">
        <authorList>
            <person name="Lanie J.A."/>
            <person name="Ng W.-L."/>
            <person name="Kazmierczak K.M."/>
            <person name="Andrzejewski T.M."/>
            <person name="Davidsen T.M."/>
            <person name="Wayne K.J."/>
            <person name="Tettelin H."/>
            <person name="Glass J.I."/>
            <person name="Rusch D."/>
            <person name="Podicherti R."/>
            <person name="Tsui H.-C.T."/>
            <person name="Winkler M.E."/>
        </authorList>
    </citation>
    <scope>NUCLEOTIDE SEQUENCE</scope>
</reference>
<dbReference type="SUPFAM" id="SSF48452">
    <property type="entry name" value="TPR-like"/>
    <property type="match status" value="2"/>
</dbReference>
<dbReference type="Gene3D" id="1.25.40.10">
    <property type="entry name" value="Tetratricopeptide repeat domain"/>
    <property type="match status" value="3"/>
</dbReference>
<sequence>MEELVQGASQHLQRGVELLDANQPQAALAELDQAVELEPGNPRIRYYLGRALYLTGQYEKALEHLTTGLPVAADPSAFGLIMGQSLIELDRLNEARSALDGAAALRPDYPPIQLQLAQVCYRAGNVDAALQKLAETAELAPQWTVPRLQAASIAAEKGDAATAAELFASTLDINGDLPLIWVRLGDNLEANLDYEGAIQAYRSAIATSPDLLAPQLALAYLFFNRQQFDDAAAVLAELLQRVPGDPQVLLPVGEIQMIEGQHEAALETIQSALRALERAPTTTLQQVGAQRDGLRLRALELQAKTLTNLDRVTEAEAAARTLLAMNPSNLDGLFVLGTVLLRSGNQEGRGHLRRFQRLSDVREHRELAYDFYRRGRDPDRAVAEFEKALVIEPQDAATLTGLGTVRLAQGNAAAAVELLAQAREAGAASVEWYREWILALHAAERSDEATQVWQQVREAGVTLGPRVWAALGNHQGAC</sequence>
<evidence type="ECO:0008006" key="4">
    <source>
        <dbReference type="Google" id="ProtNLM"/>
    </source>
</evidence>
<name>A0A381QDG0_9ZZZZ</name>
<dbReference type="InterPro" id="IPR011990">
    <property type="entry name" value="TPR-like_helical_dom_sf"/>
</dbReference>
<dbReference type="InterPro" id="IPR019734">
    <property type="entry name" value="TPR_rpt"/>
</dbReference>
<accession>A0A381QDG0</accession>
<evidence type="ECO:0000256" key="2">
    <source>
        <dbReference type="ARBA" id="ARBA00022803"/>
    </source>
</evidence>
<dbReference type="InterPro" id="IPR051012">
    <property type="entry name" value="CellSynth/LPSAsmb/PSIAsmb"/>
</dbReference>
<dbReference type="PANTHER" id="PTHR45586">
    <property type="entry name" value="TPR REPEAT-CONTAINING PROTEIN PA4667"/>
    <property type="match status" value="1"/>
</dbReference>
<dbReference type="EMBL" id="UINC01001300">
    <property type="protein sequence ID" value="SUZ77018.1"/>
    <property type="molecule type" value="Genomic_DNA"/>
</dbReference>
<evidence type="ECO:0000256" key="1">
    <source>
        <dbReference type="ARBA" id="ARBA00022737"/>
    </source>
</evidence>
<keyword evidence="2" id="KW-0802">TPR repeat</keyword>
<dbReference type="Pfam" id="PF14559">
    <property type="entry name" value="TPR_19"/>
    <property type="match status" value="4"/>
</dbReference>
<evidence type="ECO:0000313" key="3">
    <source>
        <dbReference type="EMBL" id="SUZ77018.1"/>
    </source>
</evidence>